<evidence type="ECO:0000313" key="2">
    <source>
        <dbReference type="Proteomes" id="UP000886501"/>
    </source>
</evidence>
<dbReference type="Proteomes" id="UP000886501">
    <property type="component" value="Unassembled WGS sequence"/>
</dbReference>
<proteinExistence type="predicted"/>
<evidence type="ECO:0000313" key="1">
    <source>
        <dbReference type="EMBL" id="KAF9646546.1"/>
    </source>
</evidence>
<protein>
    <submittedName>
        <fullName evidence="1">Uncharacterized protein</fullName>
    </submittedName>
</protein>
<accession>A0ACB6ZBM6</accession>
<dbReference type="EMBL" id="MU118055">
    <property type="protein sequence ID" value="KAF9646546.1"/>
    <property type="molecule type" value="Genomic_DNA"/>
</dbReference>
<comment type="caution">
    <text evidence="1">The sequence shown here is derived from an EMBL/GenBank/DDBJ whole genome shotgun (WGS) entry which is preliminary data.</text>
</comment>
<sequence length="202" mass="23190">MDIVGLLVQGARDLTTAKYILISAIAVTLYDYLLTFNDEIRYVWRGRKTWIFYLYMLNRTLLIAYQFWEIYYTVNQRNSKVNPTDHVSPDEKLWSYADAALLLRCLAGYYVQVLLIMFFLFSSDIFITLRVYAITFKNKMLVVYFGTLALARLAMSLASAFTKPPAIIDLPRIPVDAFNLCGIMVTLQFKLVPNAIGTAFGE</sequence>
<gene>
    <name evidence="1" type="ORF">BDM02DRAFT_3188752</name>
</gene>
<organism evidence="1 2">
    <name type="scientific">Thelephora ganbajun</name>
    <name type="common">Ganba fungus</name>
    <dbReference type="NCBI Taxonomy" id="370292"/>
    <lineage>
        <taxon>Eukaryota</taxon>
        <taxon>Fungi</taxon>
        <taxon>Dikarya</taxon>
        <taxon>Basidiomycota</taxon>
        <taxon>Agaricomycotina</taxon>
        <taxon>Agaricomycetes</taxon>
        <taxon>Thelephorales</taxon>
        <taxon>Thelephoraceae</taxon>
        <taxon>Thelephora</taxon>
    </lineage>
</organism>
<reference evidence="1" key="1">
    <citation type="submission" date="2019-10" db="EMBL/GenBank/DDBJ databases">
        <authorList>
            <consortium name="DOE Joint Genome Institute"/>
            <person name="Kuo A."/>
            <person name="Miyauchi S."/>
            <person name="Kiss E."/>
            <person name="Drula E."/>
            <person name="Kohler A."/>
            <person name="Sanchez-Garcia M."/>
            <person name="Andreopoulos B."/>
            <person name="Barry K.W."/>
            <person name="Bonito G."/>
            <person name="Buee M."/>
            <person name="Carver A."/>
            <person name="Chen C."/>
            <person name="Cichocki N."/>
            <person name="Clum A."/>
            <person name="Culley D."/>
            <person name="Crous P.W."/>
            <person name="Fauchery L."/>
            <person name="Girlanda M."/>
            <person name="Hayes R."/>
            <person name="Keri Z."/>
            <person name="Labutti K."/>
            <person name="Lipzen A."/>
            <person name="Lombard V."/>
            <person name="Magnuson J."/>
            <person name="Maillard F."/>
            <person name="Morin E."/>
            <person name="Murat C."/>
            <person name="Nolan M."/>
            <person name="Ohm R."/>
            <person name="Pangilinan J."/>
            <person name="Pereira M."/>
            <person name="Perotto S."/>
            <person name="Peter M."/>
            <person name="Riley R."/>
            <person name="Sitrit Y."/>
            <person name="Stielow B."/>
            <person name="Szollosi G."/>
            <person name="Zifcakova L."/>
            <person name="Stursova M."/>
            <person name="Spatafora J.W."/>
            <person name="Tedersoo L."/>
            <person name="Vaario L.-M."/>
            <person name="Yamada A."/>
            <person name="Yan M."/>
            <person name="Wang P."/>
            <person name="Xu J."/>
            <person name="Bruns T."/>
            <person name="Baldrian P."/>
            <person name="Vilgalys R."/>
            <person name="Henrissat B."/>
            <person name="Grigoriev I.V."/>
            <person name="Hibbett D."/>
            <person name="Nagy L.G."/>
            <person name="Martin F.M."/>
        </authorList>
    </citation>
    <scope>NUCLEOTIDE SEQUENCE</scope>
    <source>
        <strain evidence="1">P2</strain>
    </source>
</reference>
<keyword evidence="2" id="KW-1185">Reference proteome</keyword>
<reference evidence="1" key="2">
    <citation type="journal article" date="2020" name="Nat. Commun.">
        <title>Large-scale genome sequencing of mycorrhizal fungi provides insights into the early evolution of symbiotic traits.</title>
        <authorList>
            <person name="Miyauchi S."/>
            <person name="Kiss E."/>
            <person name="Kuo A."/>
            <person name="Drula E."/>
            <person name="Kohler A."/>
            <person name="Sanchez-Garcia M."/>
            <person name="Morin E."/>
            <person name="Andreopoulos B."/>
            <person name="Barry K.W."/>
            <person name="Bonito G."/>
            <person name="Buee M."/>
            <person name="Carver A."/>
            <person name="Chen C."/>
            <person name="Cichocki N."/>
            <person name="Clum A."/>
            <person name="Culley D."/>
            <person name="Crous P.W."/>
            <person name="Fauchery L."/>
            <person name="Girlanda M."/>
            <person name="Hayes R.D."/>
            <person name="Keri Z."/>
            <person name="LaButti K."/>
            <person name="Lipzen A."/>
            <person name="Lombard V."/>
            <person name="Magnuson J."/>
            <person name="Maillard F."/>
            <person name="Murat C."/>
            <person name="Nolan M."/>
            <person name="Ohm R.A."/>
            <person name="Pangilinan J."/>
            <person name="Pereira M.F."/>
            <person name="Perotto S."/>
            <person name="Peter M."/>
            <person name="Pfister S."/>
            <person name="Riley R."/>
            <person name="Sitrit Y."/>
            <person name="Stielow J.B."/>
            <person name="Szollosi G."/>
            <person name="Zifcakova L."/>
            <person name="Stursova M."/>
            <person name="Spatafora J.W."/>
            <person name="Tedersoo L."/>
            <person name="Vaario L.M."/>
            <person name="Yamada A."/>
            <person name="Yan M."/>
            <person name="Wang P."/>
            <person name="Xu J."/>
            <person name="Bruns T."/>
            <person name="Baldrian P."/>
            <person name="Vilgalys R."/>
            <person name="Dunand C."/>
            <person name="Henrissat B."/>
            <person name="Grigoriev I.V."/>
            <person name="Hibbett D."/>
            <person name="Nagy L.G."/>
            <person name="Martin F.M."/>
        </authorList>
    </citation>
    <scope>NUCLEOTIDE SEQUENCE</scope>
    <source>
        <strain evidence="1">P2</strain>
    </source>
</reference>
<name>A0ACB6ZBM6_THEGA</name>